<protein>
    <submittedName>
        <fullName evidence="3">Uncharacterized protein</fullName>
    </submittedName>
</protein>
<evidence type="ECO:0000313" key="3">
    <source>
        <dbReference type="EMBL" id="CAL5133624.1"/>
    </source>
</evidence>
<gene>
    <name evidence="3" type="ORF">CDAUBV1_LOCUS6885</name>
</gene>
<proteinExistence type="predicted"/>
<feature type="coiled-coil region" evidence="1">
    <location>
        <begin position="220"/>
        <end position="254"/>
    </location>
</feature>
<sequence>MSLSSAADDIDSCIHSMQDLVVEEQKLESTNQNLVTYLSRRLEYEVLRDIIFDLAYDVELGFSSPRDAEFYGILSAAWSKAHLRVSGKRDTGIPIEQPNYCLSKQQASLLFCRVDEKIDDNQELLNISVNGSSSEILKLKLEKHKLSTRSGKNQCTVAETISRIFTVTSDLFRVIRSNVIPKANLMVASVLLSEAEGLLAQVSSLEHSCLQDALKSSTMLTHLRQKRNELNSTVVQLSKEVADLERTLSAYRDRDAEYQDIVKQFNACQRQLALRSQMLKSTNFRRQGTPSGRRSLSFDSLTKSSNSTHPSM</sequence>
<evidence type="ECO:0000256" key="2">
    <source>
        <dbReference type="SAM" id="MobiDB-lite"/>
    </source>
</evidence>
<keyword evidence="1" id="KW-0175">Coiled coil</keyword>
<dbReference type="EMBL" id="CAXLJL010000156">
    <property type="protein sequence ID" value="CAL5133624.1"/>
    <property type="molecule type" value="Genomic_DNA"/>
</dbReference>
<accession>A0AAV2TBW2</accession>
<dbReference type="Proteomes" id="UP001497525">
    <property type="component" value="Unassembled WGS sequence"/>
</dbReference>
<evidence type="ECO:0000313" key="4">
    <source>
        <dbReference type="Proteomes" id="UP001497525"/>
    </source>
</evidence>
<name>A0AAV2TBW2_CALDB</name>
<dbReference type="AlphaFoldDB" id="A0AAV2TBW2"/>
<organism evidence="3 4">
    <name type="scientific">Calicophoron daubneyi</name>
    <name type="common">Rumen fluke</name>
    <name type="synonym">Paramphistomum daubneyi</name>
    <dbReference type="NCBI Taxonomy" id="300641"/>
    <lineage>
        <taxon>Eukaryota</taxon>
        <taxon>Metazoa</taxon>
        <taxon>Spiralia</taxon>
        <taxon>Lophotrochozoa</taxon>
        <taxon>Platyhelminthes</taxon>
        <taxon>Trematoda</taxon>
        <taxon>Digenea</taxon>
        <taxon>Plagiorchiida</taxon>
        <taxon>Pronocephalata</taxon>
        <taxon>Paramphistomoidea</taxon>
        <taxon>Paramphistomidae</taxon>
        <taxon>Calicophoron</taxon>
    </lineage>
</organism>
<reference evidence="3" key="1">
    <citation type="submission" date="2024-06" db="EMBL/GenBank/DDBJ databases">
        <authorList>
            <person name="Liu X."/>
            <person name="Lenzi L."/>
            <person name="Haldenby T S."/>
            <person name="Uol C."/>
        </authorList>
    </citation>
    <scope>NUCLEOTIDE SEQUENCE</scope>
</reference>
<evidence type="ECO:0000256" key="1">
    <source>
        <dbReference type="SAM" id="Coils"/>
    </source>
</evidence>
<feature type="region of interest" description="Disordered" evidence="2">
    <location>
        <begin position="282"/>
        <end position="312"/>
    </location>
</feature>
<comment type="caution">
    <text evidence="3">The sequence shown here is derived from an EMBL/GenBank/DDBJ whole genome shotgun (WGS) entry which is preliminary data.</text>
</comment>